<dbReference type="InterPro" id="IPR019710">
    <property type="entry name" value="DUF4226"/>
</dbReference>
<dbReference type="Pfam" id="PF01464">
    <property type="entry name" value="SLT"/>
    <property type="match status" value="1"/>
</dbReference>
<dbReference type="CDD" id="cd13402">
    <property type="entry name" value="LT_TF-like"/>
    <property type="match status" value="1"/>
</dbReference>
<comment type="caution">
    <text evidence="3">The sequence shown here is derived from an EMBL/GenBank/DDBJ whole genome shotgun (WGS) entry which is preliminary data.</text>
</comment>
<feature type="region of interest" description="Disordered" evidence="1">
    <location>
        <begin position="1"/>
        <end position="78"/>
    </location>
</feature>
<proteinExistence type="predicted"/>
<feature type="region of interest" description="Disordered" evidence="1">
    <location>
        <begin position="256"/>
        <end position="286"/>
    </location>
</feature>
<sequence length="400" mass="40264">MPATRPPHSPDRPPDPATGPDDPAPRATTAAPERPRRATTATRNPARAAPPARQGGTAGPAPAGAATAPAASTTAATGGTAPIRADAVAAQSGASMPMAAAALGTLAIIAAQYGQGTPLAATGQPYAPPRLADGRPTGPIAWDGALNSRYAADSGITAGQDAAAQSMNAELNRILDGAVDNSVRGRAAIGAIIAEVNTALTALGSVENTAVGRRLVIGTLGNALQRAGAVLGQGQAAAALTADRVAGLADRYLQQSAPRKRATQRPAVAASGSGGPPRTRPTGQQGQWIDEAMRVLRQHGYDTGQIDPAAIAAIIQHESGGNPNAINLWDSNAAKGIPSKGLMQTIDPTFAAYALPGHGDIWNPVDNIIAGTRYAIERYGSVSNVPGIVGLRDGSGYVGY</sequence>
<dbReference type="InterPro" id="IPR008258">
    <property type="entry name" value="Transglycosylase_SLT_dom_1"/>
</dbReference>
<dbReference type="Proteomes" id="UP001595696">
    <property type="component" value="Unassembled WGS sequence"/>
</dbReference>
<feature type="domain" description="Transglycosylase SLT" evidence="2">
    <location>
        <begin position="303"/>
        <end position="383"/>
    </location>
</feature>
<name>A0ABV8DTF5_9NOCA</name>
<reference evidence="4" key="1">
    <citation type="journal article" date="2019" name="Int. J. Syst. Evol. Microbiol.">
        <title>The Global Catalogue of Microorganisms (GCM) 10K type strain sequencing project: providing services to taxonomists for standard genome sequencing and annotation.</title>
        <authorList>
            <consortium name="The Broad Institute Genomics Platform"/>
            <consortium name="The Broad Institute Genome Sequencing Center for Infectious Disease"/>
            <person name="Wu L."/>
            <person name="Ma J."/>
        </authorList>
    </citation>
    <scope>NUCLEOTIDE SEQUENCE [LARGE SCALE GENOMIC DNA]</scope>
    <source>
        <strain evidence="4">CGMCC 4.7330</strain>
    </source>
</reference>
<dbReference type="Gene3D" id="1.10.530.10">
    <property type="match status" value="1"/>
</dbReference>
<feature type="compositionally biased region" description="Low complexity" evidence="1">
    <location>
        <begin position="18"/>
        <end position="78"/>
    </location>
</feature>
<keyword evidence="4" id="KW-1185">Reference proteome</keyword>
<dbReference type="Pfam" id="PF10774">
    <property type="entry name" value="DUF4226"/>
    <property type="match status" value="1"/>
</dbReference>
<dbReference type="InterPro" id="IPR023346">
    <property type="entry name" value="Lysozyme-like_dom_sf"/>
</dbReference>
<evidence type="ECO:0000256" key="1">
    <source>
        <dbReference type="SAM" id="MobiDB-lite"/>
    </source>
</evidence>
<organism evidence="3 4">
    <name type="scientific">Nocardia jiangsuensis</name>
    <dbReference type="NCBI Taxonomy" id="1691563"/>
    <lineage>
        <taxon>Bacteria</taxon>
        <taxon>Bacillati</taxon>
        <taxon>Actinomycetota</taxon>
        <taxon>Actinomycetes</taxon>
        <taxon>Mycobacteriales</taxon>
        <taxon>Nocardiaceae</taxon>
        <taxon>Nocardia</taxon>
    </lineage>
</organism>
<protein>
    <submittedName>
        <fullName evidence="3">Transglycosylase SLT domain-containing protein</fullName>
    </submittedName>
</protein>
<feature type="compositionally biased region" description="Low complexity" evidence="1">
    <location>
        <begin position="276"/>
        <end position="286"/>
    </location>
</feature>
<dbReference type="SUPFAM" id="SSF53955">
    <property type="entry name" value="Lysozyme-like"/>
    <property type="match status" value="1"/>
</dbReference>
<evidence type="ECO:0000313" key="4">
    <source>
        <dbReference type="Proteomes" id="UP001595696"/>
    </source>
</evidence>
<accession>A0ABV8DTF5</accession>
<dbReference type="RefSeq" id="WP_378612822.1">
    <property type="nucleotide sequence ID" value="NZ_JBHSAX010000013.1"/>
</dbReference>
<evidence type="ECO:0000313" key="3">
    <source>
        <dbReference type="EMBL" id="MFC3963089.1"/>
    </source>
</evidence>
<evidence type="ECO:0000259" key="2">
    <source>
        <dbReference type="Pfam" id="PF01464"/>
    </source>
</evidence>
<gene>
    <name evidence="3" type="ORF">ACFO0B_13925</name>
</gene>
<dbReference type="EMBL" id="JBHSAX010000013">
    <property type="protein sequence ID" value="MFC3963089.1"/>
    <property type="molecule type" value="Genomic_DNA"/>
</dbReference>